<dbReference type="GO" id="GO:0016868">
    <property type="term" value="F:intramolecular phosphotransferase activity"/>
    <property type="evidence" value="ECO:0007669"/>
    <property type="project" value="InterPro"/>
</dbReference>
<protein>
    <submittedName>
        <fullName evidence="1">Mannose-1-phosphate guanylyltransferase</fullName>
    </submittedName>
</protein>
<gene>
    <name evidence="1" type="ORF">BK674_15600</name>
</gene>
<proteinExistence type="predicted"/>
<dbReference type="RefSeq" id="WP_123419130.1">
    <property type="nucleotide sequence ID" value="NZ_BSCP01000040.1"/>
</dbReference>
<organism evidence="1 2">
    <name type="scientific">Pseudomonas moraviensis</name>
    <dbReference type="NCBI Taxonomy" id="321662"/>
    <lineage>
        <taxon>Bacteria</taxon>
        <taxon>Pseudomonadati</taxon>
        <taxon>Pseudomonadota</taxon>
        <taxon>Gammaproteobacteria</taxon>
        <taxon>Pseudomonadales</taxon>
        <taxon>Pseudomonadaceae</taxon>
        <taxon>Pseudomonas</taxon>
    </lineage>
</organism>
<dbReference type="AlphaFoldDB" id="A0A423NKT1"/>
<dbReference type="Gene3D" id="3.30.310.50">
    <property type="entry name" value="Alpha-D-phosphohexomutase, C-terminal domain"/>
    <property type="match status" value="1"/>
</dbReference>
<accession>A0A423NKT1</accession>
<dbReference type="GO" id="GO:0016779">
    <property type="term" value="F:nucleotidyltransferase activity"/>
    <property type="evidence" value="ECO:0007669"/>
    <property type="project" value="UniProtKB-KW"/>
</dbReference>
<keyword evidence="1" id="KW-0548">Nucleotidyltransferase</keyword>
<dbReference type="SUPFAM" id="SSF55957">
    <property type="entry name" value="Phosphoglucomutase, C-terminal domain"/>
    <property type="match status" value="1"/>
</dbReference>
<dbReference type="InterPro" id="IPR036900">
    <property type="entry name" value="A-D-PHexomutase_C_sf"/>
</dbReference>
<evidence type="ECO:0000313" key="2">
    <source>
        <dbReference type="Proteomes" id="UP000284207"/>
    </source>
</evidence>
<dbReference type="Proteomes" id="UP000284207">
    <property type="component" value="Unassembled WGS sequence"/>
</dbReference>
<comment type="caution">
    <text evidence="1">The sequence shown here is derived from an EMBL/GenBank/DDBJ whole genome shotgun (WGS) entry which is preliminary data.</text>
</comment>
<reference evidence="1 2" key="1">
    <citation type="submission" date="2016-10" db="EMBL/GenBank/DDBJ databases">
        <title>Comparative genome analysis of multiple Pseudomonas spp. focuses on biocontrol and plant growth promoting traits.</title>
        <authorList>
            <person name="Tao X.-Y."/>
            <person name="Taylor C.G."/>
        </authorList>
    </citation>
    <scope>NUCLEOTIDE SEQUENCE [LARGE SCALE GENOMIC DNA]</scope>
    <source>
        <strain evidence="1 2">36B3</strain>
    </source>
</reference>
<dbReference type="EMBL" id="MOCA01000006">
    <property type="protein sequence ID" value="RON98873.1"/>
    <property type="molecule type" value="Genomic_DNA"/>
</dbReference>
<sequence length="137" mass="15565">MNIAQHSTEIEREVGNLGVMSWLSRHQPLPSANETWLGTILLVERIGVFPASGDIRRPMRDPYPLLAHLKALYGGQALEMDDRDGLKVIFSDWRFRVRICCNDPAIIINVETRCDARLMPQKLDELLGLIDAFKHDA</sequence>
<name>A0A423NKT1_9PSED</name>
<evidence type="ECO:0000313" key="1">
    <source>
        <dbReference type="EMBL" id="RON98873.1"/>
    </source>
</evidence>
<keyword evidence="1" id="KW-0808">Transferase</keyword>